<dbReference type="Pfam" id="PF04287">
    <property type="entry name" value="DUF446"/>
    <property type="match status" value="1"/>
</dbReference>
<proteinExistence type="predicted"/>
<accession>A0ABX8DPK8</accession>
<dbReference type="PANTHER" id="PTHR39586">
    <property type="entry name" value="CYTOPLASMIC PROTEIN-RELATED"/>
    <property type="match status" value="1"/>
</dbReference>
<dbReference type="Proteomes" id="UP000678154">
    <property type="component" value="Chromosome"/>
</dbReference>
<keyword evidence="3" id="KW-1185">Reference proteome</keyword>
<dbReference type="RefSeq" id="WP_043863789.1">
    <property type="nucleotide sequence ID" value="NZ_BQHV01000013.1"/>
</dbReference>
<evidence type="ECO:0000313" key="2">
    <source>
        <dbReference type="EMBL" id="QVL18216.1"/>
    </source>
</evidence>
<dbReference type="PIRSF" id="PIRSF006257">
    <property type="entry name" value="UCP006257"/>
    <property type="match status" value="1"/>
</dbReference>
<evidence type="ECO:0000313" key="3">
    <source>
        <dbReference type="Proteomes" id="UP000678154"/>
    </source>
</evidence>
<gene>
    <name evidence="2" type="ORF">KH389_22975</name>
</gene>
<protein>
    <submittedName>
        <fullName evidence="2">YqcC family protein</fullName>
    </submittedName>
</protein>
<reference evidence="2 3" key="1">
    <citation type="journal article" date="2016" name="J. Hazard. Mater.">
        <title>A newly isolated Pseudomonas putida S-1 strain for batch-mode-propanethiol degradation and continuous treatment of propanethiol-containing waste gas.</title>
        <authorList>
            <person name="Chen D.Z."/>
            <person name="Sun Y.M."/>
            <person name="Han L.M."/>
            <person name="Chen J."/>
            <person name="Ye J.X."/>
            <person name="Chen J.M."/>
        </authorList>
    </citation>
    <scope>NUCLEOTIDE SEQUENCE [LARGE SCALE GENOMIC DNA]</scope>
    <source>
        <strain evidence="2 3">S-1</strain>
    </source>
</reference>
<dbReference type="InterPro" id="IPR023376">
    <property type="entry name" value="YqcC-like_dom"/>
</dbReference>
<dbReference type="GeneID" id="87483153"/>
<name>A0ABX8DPK8_9PSED</name>
<feature type="domain" description="YqcC-like" evidence="1">
    <location>
        <begin position="8"/>
        <end position="104"/>
    </location>
</feature>
<organism evidence="2 3">
    <name type="scientific">Pseudomonas qingdaonensis</name>
    <dbReference type="NCBI Taxonomy" id="2056231"/>
    <lineage>
        <taxon>Bacteria</taxon>
        <taxon>Pseudomonadati</taxon>
        <taxon>Pseudomonadota</taxon>
        <taxon>Gammaproteobacteria</taxon>
        <taxon>Pseudomonadales</taxon>
        <taxon>Pseudomonadaceae</taxon>
        <taxon>Pseudomonas</taxon>
    </lineage>
</organism>
<dbReference type="Gene3D" id="1.20.1440.40">
    <property type="entry name" value="YqcC-like"/>
    <property type="match status" value="1"/>
</dbReference>
<dbReference type="SUPFAM" id="SSF158452">
    <property type="entry name" value="YqcC-like"/>
    <property type="match status" value="1"/>
</dbReference>
<sequence length="109" mass="12284">MEARILAIADHLLLIEHELHRQGWWSAEAPSAQALASTTPFAVDAMNFDQWLQWIFLPKMKQILENGAPLPSASGILVMAETVYVDRPQESRELRRLLAEFDQLISASA</sequence>
<dbReference type="InterPro" id="IPR036814">
    <property type="entry name" value="YqcC-like_sf"/>
</dbReference>
<evidence type="ECO:0000259" key="1">
    <source>
        <dbReference type="Pfam" id="PF04287"/>
    </source>
</evidence>
<dbReference type="EMBL" id="CP074676">
    <property type="protein sequence ID" value="QVL18216.1"/>
    <property type="molecule type" value="Genomic_DNA"/>
</dbReference>
<dbReference type="InterPro" id="IPR007384">
    <property type="entry name" value="UCP006257"/>
</dbReference>
<dbReference type="PANTHER" id="PTHR39586:SF1">
    <property type="entry name" value="CYTOPLASMIC PROTEIN"/>
    <property type="match status" value="1"/>
</dbReference>